<dbReference type="Pfam" id="PF14559">
    <property type="entry name" value="TPR_19"/>
    <property type="match status" value="1"/>
</dbReference>
<name>A0ABV9F288_9SPHN</name>
<accession>A0ABV9F288</accession>
<dbReference type="SMART" id="SM00028">
    <property type="entry name" value="TPR"/>
    <property type="match status" value="3"/>
</dbReference>
<dbReference type="Proteomes" id="UP001595957">
    <property type="component" value="Unassembled WGS sequence"/>
</dbReference>
<evidence type="ECO:0000313" key="1">
    <source>
        <dbReference type="EMBL" id="MFC4596025.1"/>
    </source>
</evidence>
<dbReference type="InterPro" id="IPR019734">
    <property type="entry name" value="TPR_rpt"/>
</dbReference>
<proteinExistence type="predicted"/>
<dbReference type="EMBL" id="JBHSFZ010000064">
    <property type="protein sequence ID" value="MFC4596025.1"/>
    <property type="molecule type" value="Genomic_DNA"/>
</dbReference>
<comment type="caution">
    <text evidence="1">The sequence shown here is derived from an EMBL/GenBank/DDBJ whole genome shotgun (WGS) entry which is preliminary data.</text>
</comment>
<gene>
    <name evidence="1" type="ORF">ACFO3E_17890</name>
</gene>
<dbReference type="Gene3D" id="1.25.40.10">
    <property type="entry name" value="Tetratricopeptide repeat domain"/>
    <property type="match status" value="1"/>
</dbReference>
<dbReference type="SUPFAM" id="SSF48452">
    <property type="entry name" value="TPR-like"/>
    <property type="match status" value="1"/>
</dbReference>
<evidence type="ECO:0000313" key="2">
    <source>
        <dbReference type="Proteomes" id="UP001595957"/>
    </source>
</evidence>
<keyword evidence="2" id="KW-1185">Reference proteome</keyword>
<sequence>MLLPMLPVFPAGASVDRTSALHSYARGRLADSDGATAIALRNYRDAQAAAPASLEVARRSYLHSLISGDMPLAIRSARLLDSNGVLPRDGTLLFLCDALIRKDWGAARQVTDRMAAEGNFGFLAPIVRSWIALGEGRVAPPAIDPANRYASLARRYIDEHVALQALGRGKLVEAGPAINRALALRTVDLPELRLTFAGQLAARGARAEAIALLIEGQAAYARARADVARGRSGGTASGPLAPRQGFARLLVRLAVDISSDDSTRLLGIRLARIASFANPEGADGALALAQLLTDAGYADRGVAEARKVATDDWFGSLGQAALVDALAASGNRAAAIVLARSLAEAPGADSERLVRFGQLLAQAKDFGGAADAFRKAEGRFPADAVPWALLLFQGSALEQAGRWDEARAVLERAAKIAPEEPAVLNYLGYAQVERRKNVAAALELLKKASALKPEDASITDSLGWAQFITGDVAAALPVLERAAEGAPADATINEHLGDALWAAGRRYEARYAWRAAAVSAEGPAATRLNAKAREGMKPEHAAP</sequence>
<organism evidence="1 2">
    <name type="scientific">Sphingobium tyrosinilyticum</name>
    <dbReference type="NCBI Taxonomy" id="2715436"/>
    <lineage>
        <taxon>Bacteria</taxon>
        <taxon>Pseudomonadati</taxon>
        <taxon>Pseudomonadota</taxon>
        <taxon>Alphaproteobacteria</taxon>
        <taxon>Sphingomonadales</taxon>
        <taxon>Sphingomonadaceae</taxon>
        <taxon>Sphingobium</taxon>
    </lineage>
</organism>
<reference evidence="2" key="1">
    <citation type="journal article" date="2019" name="Int. J. Syst. Evol. Microbiol.">
        <title>The Global Catalogue of Microorganisms (GCM) 10K type strain sequencing project: providing services to taxonomists for standard genome sequencing and annotation.</title>
        <authorList>
            <consortium name="The Broad Institute Genomics Platform"/>
            <consortium name="The Broad Institute Genome Sequencing Center for Infectious Disease"/>
            <person name="Wu L."/>
            <person name="Ma J."/>
        </authorList>
    </citation>
    <scope>NUCLEOTIDE SEQUENCE [LARGE SCALE GENOMIC DNA]</scope>
    <source>
        <strain evidence="2">NBRC 103632</strain>
    </source>
</reference>
<protein>
    <submittedName>
        <fullName evidence="1">Tetratricopeptide repeat protein</fullName>
    </submittedName>
</protein>
<dbReference type="RefSeq" id="WP_225870559.1">
    <property type="nucleotide sequence ID" value="NZ_JBHSFZ010000064.1"/>
</dbReference>
<dbReference type="InterPro" id="IPR011990">
    <property type="entry name" value="TPR-like_helical_dom_sf"/>
</dbReference>